<evidence type="ECO:0000313" key="3">
    <source>
        <dbReference type="Proteomes" id="UP001196316"/>
    </source>
</evidence>
<proteinExistence type="predicted"/>
<dbReference type="EMBL" id="JAHOEP010000005">
    <property type="protein sequence ID" value="MBV3407313.1"/>
    <property type="molecule type" value="Genomic_DNA"/>
</dbReference>
<accession>A0AAW4N582</accession>
<name>A0AAW4N582_9BACT</name>
<evidence type="ECO:0000256" key="1">
    <source>
        <dbReference type="SAM" id="SignalP"/>
    </source>
</evidence>
<dbReference type="Proteomes" id="UP001196316">
    <property type="component" value="Unassembled WGS sequence"/>
</dbReference>
<feature type="signal peptide" evidence="1">
    <location>
        <begin position="1"/>
        <end position="22"/>
    </location>
</feature>
<reference evidence="2" key="1">
    <citation type="submission" date="2021-06" db="EMBL/GenBank/DDBJ databases">
        <title>Collection of gut derived symbiotic bacterial strains cultured from healthy donors.</title>
        <authorList>
            <person name="Lin H."/>
            <person name="Littmann E."/>
            <person name="Pamer E.G."/>
        </authorList>
    </citation>
    <scope>NUCLEOTIDE SEQUENCE</scope>
    <source>
        <strain evidence="2">MSK.21.60</strain>
    </source>
</reference>
<organism evidence="2 3">
    <name type="scientific">Segatella copri</name>
    <dbReference type="NCBI Taxonomy" id="165179"/>
    <lineage>
        <taxon>Bacteria</taxon>
        <taxon>Pseudomonadati</taxon>
        <taxon>Bacteroidota</taxon>
        <taxon>Bacteroidia</taxon>
        <taxon>Bacteroidales</taxon>
        <taxon>Prevotellaceae</taxon>
        <taxon>Segatella</taxon>
    </lineage>
</organism>
<sequence length="172" mass="19624">MNNMRNILLLFCMLLSSMMMQAQSNGNRLSVGVGTLYEKGFDATLAVEHEIQNHNAWEYFANGYVKYSKDKRVGHITKDSFWKNYRTWGFGVAYKPCVYRTKNAYGSLRIGASGGSDTHDFVGWANVGYEQNYALRHGWHLFWQVKTDLCINGKDLFRTGVVLGFKIPTGSR</sequence>
<gene>
    <name evidence="2" type="ORF">KSW80_02630</name>
</gene>
<feature type="chain" id="PRO_5043913125" description="DUF3575 domain-containing protein" evidence="1">
    <location>
        <begin position="23"/>
        <end position="172"/>
    </location>
</feature>
<keyword evidence="1" id="KW-0732">Signal</keyword>
<comment type="caution">
    <text evidence="2">The sequence shown here is derived from an EMBL/GenBank/DDBJ whole genome shotgun (WGS) entry which is preliminary data.</text>
</comment>
<evidence type="ECO:0008006" key="4">
    <source>
        <dbReference type="Google" id="ProtNLM"/>
    </source>
</evidence>
<protein>
    <recommendedName>
        <fullName evidence="4">DUF3575 domain-containing protein</fullName>
    </recommendedName>
</protein>
<evidence type="ECO:0000313" key="2">
    <source>
        <dbReference type="EMBL" id="MBV3407313.1"/>
    </source>
</evidence>
<dbReference type="AlphaFoldDB" id="A0AAW4N582"/>